<organism evidence="5 6">
    <name type="scientific">Geodia barretti</name>
    <name type="common">Barrett's horny sponge</name>
    <dbReference type="NCBI Taxonomy" id="519541"/>
    <lineage>
        <taxon>Eukaryota</taxon>
        <taxon>Metazoa</taxon>
        <taxon>Porifera</taxon>
        <taxon>Demospongiae</taxon>
        <taxon>Heteroscleromorpha</taxon>
        <taxon>Tetractinellida</taxon>
        <taxon>Astrophorina</taxon>
        <taxon>Geodiidae</taxon>
        <taxon>Geodia</taxon>
    </lineage>
</organism>
<keyword evidence="3" id="KW-1000">Mitochondrion outer membrane</keyword>
<feature type="non-terminal residue" evidence="5">
    <location>
        <position position="1"/>
    </location>
</feature>
<feature type="region of interest" description="Disordered" evidence="4">
    <location>
        <begin position="71"/>
        <end position="91"/>
    </location>
</feature>
<evidence type="ECO:0000313" key="6">
    <source>
        <dbReference type="Proteomes" id="UP001174909"/>
    </source>
</evidence>
<name>A0AA35SPQ6_GEOBA</name>
<evidence type="ECO:0000256" key="1">
    <source>
        <dbReference type="ARBA" id="ARBA00004294"/>
    </source>
</evidence>
<keyword evidence="2" id="KW-0812">Transmembrane</keyword>
<keyword evidence="6" id="KW-1185">Reference proteome</keyword>
<gene>
    <name evidence="5" type="ORF">GBAR_LOCUS18634</name>
</gene>
<dbReference type="Proteomes" id="UP001174909">
    <property type="component" value="Unassembled WGS sequence"/>
</dbReference>
<dbReference type="EMBL" id="CASHTH010002637">
    <property type="protein sequence ID" value="CAI8033037.1"/>
    <property type="molecule type" value="Genomic_DNA"/>
</dbReference>
<feature type="compositionally biased region" description="Pro residues" evidence="4">
    <location>
        <begin position="71"/>
        <end position="81"/>
    </location>
</feature>
<reference evidence="5" key="1">
    <citation type="submission" date="2023-03" db="EMBL/GenBank/DDBJ databases">
        <authorList>
            <person name="Steffen K."/>
            <person name="Cardenas P."/>
        </authorList>
    </citation>
    <scope>NUCLEOTIDE SEQUENCE</scope>
</reference>
<comment type="caution">
    <text evidence="5">The sequence shown here is derived from an EMBL/GenBank/DDBJ whole genome shotgun (WGS) entry which is preliminary data.</text>
</comment>
<keyword evidence="2" id="KW-0472">Membrane</keyword>
<dbReference type="AlphaFoldDB" id="A0AA35SPQ6"/>
<accession>A0AA35SPQ6</accession>
<dbReference type="GO" id="GO:0055085">
    <property type="term" value="P:transmembrane transport"/>
    <property type="evidence" value="ECO:0007669"/>
    <property type="project" value="InterPro"/>
</dbReference>
<dbReference type="GO" id="GO:0005741">
    <property type="term" value="C:mitochondrial outer membrane"/>
    <property type="evidence" value="ECO:0007669"/>
    <property type="project" value="UniProtKB-SubCell"/>
</dbReference>
<dbReference type="Gene3D" id="2.40.160.10">
    <property type="entry name" value="Porin"/>
    <property type="match status" value="1"/>
</dbReference>
<proteinExistence type="predicted"/>
<comment type="subcellular location">
    <subcellularLocation>
        <location evidence="1">Mitochondrion outer membrane</location>
    </subcellularLocation>
</comment>
<dbReference type="InterPro" id="IPR023614">
    <property type="entry name" value="Porin_dom_sf"/>
</dbReference>
<keyword evidence="2" id="KW-1134">Transmembrane beta strand</keyword>
<sequence>MSNSPPTYGDLGKPARDVFDKGYDFPKVKLSLKTKTESGVVSWLVGAEPWPLLTLSYPSLPPSYPFSSYSPPPFLPSPPSPTQEFDTSGSH</sequence>
<evidence type="ECO:0000313" key="5">
    <source>
        <dbReference type="EMBL" id="CAI8033037.1"/>
    </source>
</evidence>
<evidence type="ECO:0000256" key="2">
    <source>
        <dbReference type="ARBA" id="ARBA00022452"/>
    </source>
</evidence>
<evidence type="ECO:0000256" key="4">
    <source>
        <dbReference type="SAM" id="MobiDB-lite"/>
    </source>
</evidence>
<dbReference type="Pfam" id="PF01459">
    <property type="entry name" value="Porin_3"/>
    <property type="match status" value="1"/>
</dbReference>
<dbReference type="InterPro" id="IPR027246">
    <property type="entry name" value="Porin_Euk/Tom40"/>
</dbReference>
<protein>
    <submittedName>
        <fullName evidence="5">Voltage-dependent anion-selective channel protein 1</fullName>
    </submittedName>
</protein>
<evidence type="ECO:0000256" key="3">
    <source>
        <dbReference type="ARBA" id="ARBA00022787"/>
    </source>
</evidence>
<keyword evidence="3" id="KW-0496">Mitochondrion</keyword>